<dbReference type="Proteomes" id="UP000070174">
    <property type="component" value="Unassembled WGS sequence"/>
</dbReference>
<evidence type="ECO:0000313" key="4">
    <source>
        <dbReference type="Proteomes" id="UP000070174"/>
    </source>
</evidence>
<dbReference type="InterPro" id="IPR032675">
    <property type="entry name" value="LRR_dom_sf"/>
</dbReference>
<dbReference type="InterPro" id="IPR026906">
    <property type="entry name" value="LRR_5"/>
</dbReference>
<dbReference type="Pfam" id="PF13306">
    <property type="entry name" value="LRR_5"/>
    <property type="match status" value="2"/>
</dbReference>
<comment type="caution">
    <text evidence="3">The sequence shown here is derived from an EMBL/GenBank/DDBJ whole genome shotgun (WGS) entry which is preliminary data.</text>
</comment>
<sequence length="1046" mass="118507">MNKKIKFLAVSTALTSVILLNSTYALNANSLANNNSIDVNNHIYTVEDFVIKDNKIYGFSDKGLKKLKENPIVKLPSFDEKGNPITKIASFAFTANKMVAIDEFLLKDESPDSETYGKDYYGEKIEKLGGVFRNTEIEEIIIPEGYVEIGPDAFRDNKNLKKITFPRTLKHIKDYACAHTSINNLVLNEGLEKIDDTSFFDAEIKGKLIIPESVSDIGERAFKNNQIHEVIFNGEKLEELKEQVFEDNQIEEITIPGSIKKISPDAFNANSGSTSYARRVVVKYNGNSDLLDGVNFYVNPSEDKRTDGLDIDASEWDLSDFIIEGKSIKGFSTSGFLKILKNKNLILPNKNKNGEDIVEVAADAFRNVDFDESSIKKYDIESVVLPKNIEKIGDFAFQSNNIGEIDFSENNNLKEIGKGAFMNNKIESLSLNDEIEKIDDAAFHINKIEMLFLQGGHLKYIGKSSFRQNNISILYLISNELKEISDMAFLENDIQGELDLSQLPNLKKIGVQSFRNNSIEKLNIPDSLEEISAEAFYNNKIETLNISDNVKLIMFNAFDTNDGSGKSVIINTVGNKNINRIADGNNFKIDPSVLAVDKTELINIVNEIKNLDKRELRESTRKQFDDIIANGEELIKNEKLTRGQLLKFVKDTKFFLGRVDLDKAMEKANKAILNKSLKENEIKILKNKLNYANTAYNNAASPSWKIDRTSKELNLLSDLCLNKGEISKANMVQGVYKLESPLPIPPYYIGVNMYFDDQGKILYVLDMSYTIGEGTKNEFGADVLNVDEDNEGYHELAIRSLSQYDGKNIKDILNSDFSIIKDYGDLEKYHVEGIFNAVKDACKDAKILLDKNSAEKTNPLDENIDDFRDHPKISIRNNSVKGEKVYVQGKLNGSSRNERSTKDKNKKVILKLDSNKYFEVTPSGKIEKEFEFKPFVKDGRTMLPIRFIAEFIGLKVTWIKDTRTVIFEKDNKKISINVDDDKIIDENGNVIKMDTKGVIKKDRFYLPLTNVSKLFNLTNGNIKDNKENDIEYKEDTREIIINIKNL</sequence>
<dbReference type="InterPro" id="IPR053139">
    <property type="entry name" value="Surface_bspA-like"/>
</dbReference>
<dbReference type="InterPro" id="IPR036582">
    <property type="entry name" value="Mao_N_sf"/>
</dbReference>
<feature type="domain" description="Copper amine oxidase-like N-terminal" evidence="2">
    <location>
        <begin position="927"/>
        <end position="1018"/>
    </location>
</feature>
<name>A0A133PRH6_9FIRM</name>
<dbReference type="Gene3D" id="3.80.10.10">
    <property type="entry name" value="Ribonuclease Inhibitor"/>
    <property type="match status" value="4"/>
</dbReference>
<dbReference type="RefSeq" id="WP_060799699.1">
    <property type="nucleotide sequence ID" value="NZ_KQ957090.1"/>
</dbReference>
<dbReference type="SUPFAM" id="SSF55383">
    <property type="entry name" value="Copper amine oxidase, domain N"/>
    <property type="match status" value="1"/>
</dbReference>
<keyword evidence="1" id="KW-0732">Signal</keyword>
<accession>A0A133PRH6</accession>
<proteinExistence type="predicted"/>
<dbReference type="PANTHER" id="PTHR45661:SF3">
    <property type="entry name" value="IG-LIKE DOMAIN-CONTAINING PROTEIN"/>
    <property type="match status" value="1"/>
</dbReference>
<dbReference type="Gene3D" id="3.30.457.10">
    <property type="entry name" value="Copper amine oxidase-like, N-terminal domain"/>
    <property type="match status" value="2"/>
</dbReference>
<dbReference type="SUPFAM" id="SSF52058">
    <property type="entry name" value="L domain-like"/>
    <property type="match status" value="1"/>
</dbReference>
<dbReference type="PANTHER" id="PTHR45661">
    <property type="entry name" value="SURFACE ANTIGEN"/>
    <property type="match status" value="1"/>
</dbReference>
<dbReference type="InterPro" id="IPR012854">
    <property type="entry name" value="Cu_amine_oxidase-like_N"/>
</dbReference>
<dbReference type="EMBL" id="LRQE01000012">
    <property type="protein sequence ID" value="KXA31417.1"/>
    <property type="molecule type" value="Genomic_DNA"/>
</dbReference>
<feature type="chain" id="PRO_5007458473" evidence="1">
    <location>
        <begin position="28"/>
        <end position="1046"/>
    </location>
</feature>
<evidence type="ECO:0000256" key="1">
    <source>
        <dbReference type="SAM" id="SignalP"/>
    </source>
</evidence>
<feature type="signal peptide" evidence="1">
    <location>
        <begin position="1"/>
        <end position="27"/>
    </location>
</feature>
<dbReference type="AlphaFoldDB" id="A0A133PRH6"/>
<gene>
    <name evidence="3" type="ORF">HMPREF3229_00401</name>
</gene>
<reference evidence="3 4" key="1">
    <citation type="submission" date="2016-01" db="EMBL/GenBank/DDBJ databases">
        <authorList>
            <person name="Oliw E.H."/>
        </authorList>
    </citation>
    <scope>NUCLEOTIDE SEQUENCE [LARGE SCALE GENOMIC DNA]</scope>
    <source>
        <strain evidence="3 4">CMW7756A</strain>
    </source>
</reference>
<evidence type="ECO:0000313" key="3">
    <source>
        <dbReference type="EMBL" id="KXA31417.1"/>
    </source>
</evidence>
<evidence type="ECO:0000259" key="2">
    <source>
        <dbReference type="Pfam" id="PF07833"/>
    </source>
</evidence>
<dbReference type="PATRIC" id="fig|54005.3.peg.399"/>
<dbReference type="Pfam" id="PF07833">
    <property type="entry name" value="Cu_amine_oxidN1"/>
    <property type="match status" value="1"/>
</dbReference>
<organism evidence="3">
    <name type="scientific">Peptoniphilus harei</name>
    <dbReference type="NCBI Taxonomy" id="54005"/>
    <lineage>
        <taxon>Bacteria</taxon>
        <taxon>Bacillati</taxon>
        <taxon>Bacillota</taxon>
        <taxon>Tissierellia</taxon>
        <taxon>Tissierellales</taxon>
        <taxon>Peptoniphilaceae</taxon>
        <taxon>Peptoniphilus</taxon>
    </lineage>
</organism>
<protein>
    <submittedName>
        <fullName evidence="3">Copper amine oxidase domain protein</fullName>
    </submittedName>
</protein>